<dbReference type="GO" id="GO:0008757">
    <property type="term" value="F:S-adenosylmethionine-dependent methyltransferase activity"/>
    <property type="evidence" value="ECO:0007669"/>
    <property type="project" value="InterPro"/>
</dbReference>
<dbReference type="Pfam" id="PF08241">
    <property type="entry name" value="Methyltransf_11"/>
    <property type="match status" value="1"/>
</dbReference>
<protein>
    <recommendedName>
        <fullName evidence="1">Methyltransferase type 11 domain-containing protein</fullName>
    </recommendedName>
</protein>
<reference evidence="2" key="2">
    <citation type="submission" date="2020-09" db="EMBL/GenBank/DDBJ databases">
        <authorList>
            <person name="Sun Q."/>
            <person name="Zhou Y."/>
        </authorList>
    </citation>
    <scope>NUCLEOTIDE SEQUENCE</scope>
    <source>
        <strain evidence="2">CGMCC 1.12777</strain>
    </source>
</reference>
<sequence length="395" mass="44698">MGETNKMMAALRDVSNALEQANSRYCLLEEAALWLQGVDVPVHSLVLAVQWDTFTYTYKAFEAFNTTAIEKEKHFDFFTFHSQQIKVEVRCYYNTVIATDPDRLAVEKQGTLFWVKSPDYYLRHLDHKDERYQAIKAYLQRVQSENSQVAKQAWTQGTYQAWLERFGPPEAVAQGLIEHPFTKLSSLGSWLGDLRGKKVINLLGSHGTKAIAMALLGATATVVDISEENARYAQEVAQAVGVDLEYIVSDVLSLPEAIFNGDYDLVLMELGILHYFVDLEPLVKVVTRLLKQGGRLILQDFHPVSTKLISSKGRKHKVTGNYFSKELIRTEVAFTKFLTDESETAYVYERQWTMGEVVTAVGQGGLFIQQLDEQPNIKINDIGLPKIFTIIAEKL</sequence>
<feature type="domain" description="Methyltransferase type 11" evidence="1">
    <location>
        <begin position="207"/>
        <end position="298"/>
    </location>
</feature>
<keyword evidence="3" id="KW-1185">Reference proteome</keyword>
<dbReference type="RefSeq" id="WP_229745423.1">
    <property type="nucleotide sequence ID" value="NZ_BMFV01000006.1"/>
</dbReference>
<dbReference type="Proteomes" id="UP000656813">
    <property type="component" value="Unassembled WGS sequence"/>
</dbReference>
<accession>A0A8J2ZUY5</accession>
<comment type="caution">
    <text evidence="2">The sequence shown here is derived from an EMBL/GenBank/DDBJ whole genome shotgun (WGS) entry which is preliminary data.</text>
</comment>
<dbReference type="CDD" id="cd02440">
    <property type="entry name" value="AdoMet_MTases"/>
    <property type="match status" value="1"/>
</dbReference>
<dbReference type="SUPFAM" id="SSF53335">
    <property type="entry name" value="S-adenosyl-L-methionine-dependent methyltransferases"/>
    <property type="match status" value="1"/>
</dbReference>
<evidence type="ECO:0000313" key="2">
    <source>
        <dbReference type="EMBL" id="GGH78259.1"/>
    </source>
</evidence>
<dbReference type="EMBL" id="BMFV01000006">
    <property type="protein sequence ID" value="GGH78259.1"/>
    <property type="molecule type" value="Genomic_DNA"/>
</dbReference>
<name>A0A8J2ZUY5_9BACL</name>
<dbReference type="InterPro" id="IPR013216">
    <property type="entry name" value="Methyltransf_11"/>
</dbReference>
<reference evidence="2" key="1">
    <citation type="journal article" date="2014" name="Int. J. Syst. Evol. Microbiol.">
        <title>Complete genome sequence of Corynebacterium casei LMG S-19264T (=DSM 44701T), isolated from a smear-ripened cheese.</title>
        <authorList>
            <consortium name="US DOE Joint Genome Institute (JGI-PGF)"/>
            <person name="Walter F."/>
            <person name="Albersmeier A."/>
            <person name="Kalinowski J."/>
            <person name="Ruckert C."/>
        </authorList>
    </citation>
    <scope>NUCLEOTIDE SEQUENCE</scope>
    <source>
        <strain evidence="2">CGMCC 1.12777</strain>
    </source>
</reference>
<dbReference type="Gene3D" id="3.40.50.150">
    <property type="entry name" value="Vaccinia Virus protein VP39"/>
    <property type="match status" value="1"/>
</dbReference>
<dbReference type="InterPro" id="IPR029063">
    <property type="entry name" value="SAM-dependent_MTases_sf"/>
</dbReference>
<evidence type="ECO:0000313" key="3">
    <source>
        <dbReference type="Proteomes" id="UP000656813"/>
    </source>
</evidence>
<organism evidence="2 3">
    <name type="scientific">Pullulanibacillus pueri</name>
    <dbReference type="NCBI Taxonomy" id="1437324"/>
    <lineage>
        <taxon>Bacteria</taxon>
        <taxon>Bacillati</taxon>
        <taxon>Bacillota</taxon>
        <taxon>Bacilli</taxon>
        <taxon>Bacillales</taxon>
        <taxon>Sporolactobacillaceae</taxon>
        <taxon>Pullulanibacillus</taxon>
    </lineage>
</organism>
<gene>
    <name evidence="2" type="ORF">GCM10007096_11410</name>
</gene>
<evidence type="ECO:0000259" key="1">
    <source>
        <dbReference type="Pfam" id="PF08241"/>
    </source>
</evidence>
<proteinExistence type="predicted"/>
<dbReference type="AlphaFoldDB" id="A0A8J2ZUY5"/>